<reference evidence="11" key="1">
    <citation type="journal article" date="2023" name="Proc. Natl. Acad. Sci. U.S.A.">
        <title>Genomic and structural basis for evolution of tropane alkaloid biosynthesis.</title>
        <authorList>
            <person name="Wanga Y.-J."/>
            <person name="Taina T."/>
            <person name="Yua J.-Y."/>
            <person name="Lia J."/>
            <person name="Xua B."/>
            <person name="Chenc J."/>
            <person name="D'Auriad J.C."/>
            <person name="Huanga J.-P."/>
            <person name="Huanga S.-X."/>
        </authorList>
    </citation>
    <scope>NUCLEOTIDE SEQUENCE [LARGE SCALE GENOMIC DNA]</scope>
    <source>
        <strain evidence="11">cv. KIB-2019</strain>
    </source>
</reference>
<evidence type="ECO:0000256" key="3">
    <source>
        <dbReference type="ARBA" id="ARBA00023242"/>
    </source>
</evidence>
<feature type="compositionally biased region" description="Basic and acidic residues" evidence="6">
    <location>
        <begin position="321"/>
        <end position="398"/>
    </location>
</feature>
<dbReference type="InterPro" id="IPR018501">
    <property type="entry name" value="DDT_dom"/>
</dbReference>
<feature type="region of interest" description="Disordered" evidence="6">
    <location>
        <begin position="77"/>
        <end position="151"/>
    </location>
</feature>
<dbReference type="OrthoDB" id="6159439at2759"/>
<keyword evidence="4 5" id="KW-0238">DNA-binding</keyword>
<protein>
    <submittedName>
        <fullName evidence="10">Uncharacterized protein</fullName>
    </submittedName>
</protein>
<dbReference type="Pfam" id="PF00046">
    <property type="entry name" value="Homeodomain"/>
    <property type="match status" value="1"/>
</dbReference>
<dbReference type="InterPro" id="IPR028941">
    <property type="entry name" value="WHIM2_dom"/>
</dbReference>
<dbReference type="Gene3D" id="1.10.10.60">
    <property type="entry name" value="Homeodomain-like"/>
    <property type="match status" value="1"/>
</dbReference>
<dbReference type="PANTHER" id="PTHR36968:SF13">
    <property type="entry name" value="HOMEOBOX-DDT DOMAIN PROTEIN RLT1"/>
    <property type="match status" value="1"/>
</dbReference>
<sequence length="1704" mass="191548">MDGGSDGEGNKNVNQSSSEGLKKPKRQMKTPFQLETLERVYAMEMYPSEATRAELSEKLGLTDRQLQMWFCHRRLKDKNTSGGTEKKPRAGGTGGKRNLTESPREDLMVVEAASDPVSGSASRSGSGTGSESESSQFDNGDDMPAQPIRYYESPRRTMERRVVACIEAQLGEPLREDGPILGVEFDELPPGAFGTPIDMAERRDHYRHSYDSKLYGPYDAKVNVGAALSLSPVLTSGHREPAEPKIVSDKYGKIAAPYLYDSPVDGPSKNVPITQGNGQFVREYGVEGQSGSIMSQQSRQGRFPSPLQDNDLVPSNEDILELDRKRKSEEDRVGREVQANEKQIQKELEKQDLLRRKREEQMKKEMERQDRERRKEEQRLMREQQRQEERFQREEKREMERRERFLQKEILRVERKKQKEELRKEREAAKQKVAMERAMARKIAKESMELIEDERLELMDLAASSKGLSSIASLNYDCLQNLESFRESLCEFPPKSVQLKKPFSIQPWNASDDNVGNLLMAWRFCLNFADILGLWPFTLDEFLQAFHDYDSRLLAEIHIALMKLIIKDIEDVARTPSGGPGTNQYSAVNPEGGHPQIVEGAYLWGFDIRNWQKHLNPLTWSEVLRQFALSAGFGPPLKKKREHTCLNDSDETKGCEDIVSTLRSGSAAVNAVAIMQEKGFMSQRKSRHRLTPGTVKFAAYHVLALEGDKGLNVLDIAERIQKSGLRDLSTSKTPEASISVALSRDPILFERIAPSTYNVRLAFRKDPADADAIISAAKEKIQRYANGFLSGQNAEDEERDDDSEGEGDVAEGPEVDDLGTPYGVNKNREQCSVLDTCLVNGKSKASDEVAQQIGVDVVGIEGSNPSQECSEIDESKAGEPWVQGLTEGEYSDLCVEERLSALVALIGISNEGNSIRAILEDRLDAANALKKQMWAETQLDKRRLKEETINRFNDSSFNAVVEGGQSPLGFPNNKNQGTSPTTLVKDESAVIADNVQNHFESIPAEKGSVAQETFVGQFAVPSGNTVERSRMQLKSFIGHKAEEMYVYRSLPLGQDRRRNRYWLFVASGSSQDPGSGRIFVESPHGCWRLIDTEEAFDCLLASLDTRGVRESHLHIMLQKIEGPFKERVRQNMSYGGIIGQHGNKCRNESSAAGSSPASGASADSPNSTIYGMSSDSWETSSSFKIELGRNEEEKRNALKRYQGFQIWMWKECLSSSILCAMRYGKKRCLPLLGICGHCLDSYLSGEGIYPSCNKMSCKVDMNNEFHEQAMDSMDSLKIDYKNLVVSNACPLRVRLMKAVLSFLEVYVPYEALQSSWTEDCRKTWGMKLQNSSSPEDLLQILTQLERVIKRDYLSANYETAEELMGLCALSRNASSGSTCPESVQLPWIPQTTAAVALRLLELDASISYDPQQKIEAELRNKVDSLPKPSLGYASLKELQKVEPTDMDHDGLLREENWDYVSNLPSSSRSRQVVRGRGGGRPRGRLQKGTASKPPESGRAVVRPSETLTQVLIKQGEKHGQRHVRGRRTVRKRRIEKKIVEEIQPTDYLGDRGSRLTLVVSPRKHEREKFDINMEGIEATNDNSSNSVEAAESDDSAPENTYEFNRSDLMEMSDEDQVVSAGDGIEDDNDDDDDPDNDNDDRYRSQGRNLDDRYRSQGQNLDDRYRSQGQNMERYDNMDDDDSDRDGGVNEDQESDSSESEDYSD</sequence>
<dbReference type="SMART" id="SM00571">
    <property type="entry name" value="DDT"/>
    <property type="match status" value="1"/>
</dbReference>
<feature type="region of interest" description="Disordered" evidence="6">
    <location>
        <begin position="288"/>
        <end position="398"/>
    </location>
</feature>
<dbReference type="Pfam" id="PF02791">
    <property type="entry name" value="DDT"/>
    <property type="match status" value="1"/>
</dbReference>
<proteinExistence type="predicted"/>
<evidence type="ECO:0000313" key="10">
    <source>
        <dbReference type="EMBL" id="KAJ8549532.1"/>
    </source>
</evidence>
<dbReference type="EMBL" id="JAJAGQ010000011">
    <property type="protein sequence ID" value="KAJ8549532.1"/>
    <property type="molecule type" value="Genomic_DNA"/>
</dbReference>
<dbReference type="SUPFAM" id="SSF46689">
    <property type="entry name" value="Homeodomain-like"/>
    <property type="match status" value="1"/>
</dbReference>
<feature type="region of interest" description="Disordered" evidence="6">
    <location>
        <begin position="1568"/>
        <end position="1704"/>
    </location>
</feature>
<feature type="compositionally biased region" description="Basic and acidic residues" evidence="6">
    <location>
        <begin position="98"/>
        <end position="107"/>
    </location>
</feature>
<evidence type="ECO:0000259" key="9">
    <source>
        <dbReference type="PROSITE" id="PS51913"/>
    </source>
</evidence>
<feature type="domain" description="Homeobox" evidence="7">
    <location>
        <begin position="20"/>
        <end position="80"/>
    </location>
</feature>
<keyword evidence="11" id="KW-1185">Reference proteome</keyword>
<dbReference type="InterPro" id="IPR028942">
    <property type="entry name" value="WHIM1_dom"/>
</dbReference>
<dbReference type="Pfam" id="PF15613">
    <property type="entry name" value="WSD"/>
    <property type="match status" value="1"/>
</dbReference>
<feature type="compositionally biased region" description="Acidic residues" evidence="6">
    <location>
        <begin position="794"/>
        <end position="817"/>
    </location>
</feature>
<evidence type="ECO:0000256" key="5">
    <source>
        <dbReference type="RuleBase" id="RU000682"/>
    </source>
</evidence>
<dbReference type="GO" id="GO:0003677">
    <property type="term" value="F:DNA binding"/>
    <property type="evidence" value="ECO:0007669"/>
    <property type="project" value="UniProtKB-UniRule"/>
</dbReference>
<gene>
    <name evidence="10" type="ORF">K7X08_033239</name>
</gene>
<feature type="compositionally biased region" description="Basic residues" evidence="6">
    <location>
        <begin position="1471"/>
        <end position="1485"/>
    </location>
</feature>
<dbReference type="InterPro" id="IPR007759">
    <property type="entry name" value="Asxl_HARE-HTH"/>
</dbReference>
<feature type="compositionally biased region" description="Low complexity" evidence="6">
    <location>
        <begin position="118"/>
        <end position="135"/>
    </location>
</feature>
<name>A0A9Q1M184_9SOLA</name>
<dbReference type="PROSITE" id="PS51913">
    <property type="entry name" value="HTH_HARE"/>
    <property type="match status" value="1"/>
</dbReference>
<dbReference type="InterPro" id="IPR001356">
    <property type="entry name" value="HD"/>
</dbReference>
<feature type="region of interest" description="Disordered" evidence="6">
    <location>
        <begin position="1462"/>
        <end position="1500"/>
    </location>
</feature>
<dbReference type="SMART" id="SM00389">
    <property type="entry name" value="HOX"/>
    <property type="match status" value="1"/>
</dbReference>
<dbReference type="Pfam" id="PF15612">
    <property type="entry name" value="WHIM1"/>
    <property type="match status" value="1"/>
</dbReference>
<feature type="region of interest" description="Disordered" evidence="6">
    <location>
        <begin position="1145"/>
        <end position="1165"/>
    </location>
</feature>
<keyword evidence="4 5" id="KW-0371">Homeobox</keyword>
<feature type="domain" description="HTH HARE-type" evidence="9">
    <location>
        <begin position="693"/>
        <end position="762"/>
    </location>
</feature>
<feature type="DNA-binding region" description="Homeobox" evidence="4">
    <location>
        <begin position="22"/>
        <end position="81"/>
    </location>
</feature>
<feature type="region of interest" description="Disordered" evidence="6">
    <location>
        <begin position="1"/>
        <end position="31"/>
    </location>
</feature>
<evidence type="ECO:0000259" key="8">
    <source>
        <dbReference type="PROSITE" id="PS50827"/>
    </source>
</evidence>
<keyword evidence="3 4" id="KW-0539">Nucleus</keyword>
<dbReference type="Proteomes" id="UP001152561">
    <property type="component" value="Unassembled WGS sequence"/>
</dbReference>
<organism evidence="10 11">
    <name type="scientific">Anisodus acutangulus</name>
    <dbReference type="NCBI Taxonomy" id="402998"/>
    <lineage>
        <taxon>Eukaryota</taxon>
        <taxon>Viridiplantae</taxon>
        <taxon>Streptophyta</taxon>
        <taxon>Embryophyta</taxon>
        <taxon>Tracheophyta</taxon>
        <taxon>Spermatophyta</taxon>
        <taxon>Magnoliopsida</taxon>
        <taxon>eudicotyledons</taxon>
        <taxon>Gunneridae</taxon>
        <taxon>Pentapetalae</taxon>
        <taxon>asterids</taxon>
        <taxon>lamiids</taxon>
        <taxon>Solanales</taxon>
        <taxon>Solanaceae</taxon>
        <taxon>Solanoideae</taxon>
        <taxon>Hyoscyameae</taxon>
        <taxon>Anisodus</taxon>
    </lineage>
</organism>
<feature type="compositionally biased region" description="Acidic residues" evidence="6">
    <location>
        <begin position="1677"/>
        <end position="1704"/>
    </location>
</feature>
<dbReference type="Pfam" id="PF05066">
    <property type="entry name" value="HARE-HTH"/>
    <property type="match status" value="1"/>
</dbReference>
<dbReference type="PROSITE" id="PS50071">
    <property type="entry name" value="HOMEOBOX_2"/>
    <property type="match status" value="1"/>
</dbReference>
<dbReference type="InterPro" id="IPR044977">
    <property type="entry name" value="RLT1-3"/>
</dbReference>
<feature type="compositionally biased region" description="Acidic residues" evidence="6">
    <location>
        <begin position="1623"/>
        <end position="1638"/>
    </location>
</feature>
<comment type="caution">
    <text evidence="10">The sequence shown here is derived from an EMBL/GenBank/DDBJ whole genome shotgun (WGS) entry which is preliminary data.</text>
</comment>
<dbReference type="InterPro" id="IPR009057">
    <property type="entry name" value="Homeodomain-like_sf"/>
</dbReference>
<accession>A0A9Q1M184</accession>
<feature type="compositionally biased region" description="Basic and acidic residues" evidence="6">
    <location>
        <begin position="1639"/>
        <end position="1665"/>
    </location>
</feature>
<dbReference type="CDD" id="cd00086">
    <property type="entry name" value="homeodomain"/>
    <property type="match status" value="1"/>
</dbReference>
<evidence type="ECO:0000256" key="1">
    <source>
        <dbReference type="ARBA" id="ARBA00004123"/>
    </source>
</evidence>
<keyword evidence="2" id="KW-0804">Transcription</keyword>
<evidence type="ECO:0000256" key="2">
    <source>
        <dbReference type="ARBA" id="ARBA00023163"/>
    </source>
</evidence>
<evidence type="ECO:0000256" key="4">
    <source>
        <dbReference type="PROSITE-ProRule" id="PRU00108"/>
    </source>
</evidence>
<feature type="compositionally biased region" description="Low complexity" evidence="6">
    <location>
        <begin position="1149"/>
        <end position="1165"/>
    </location>
</feature>
<evidence type="ECO:0000256" key="6">
    <source>
        <dbReference type="SAM" id="MobiDB-lite"/>
    </source>
</evidence>
<feature type="region of interest" description="Disordered" evidence="6">
    <location>
        <begin position="788"/>
        <end position="824"/>
    </location>
</feature>
<evidence type="ECO:0000259" key="7">
    <source>
        <dbReference type="PROSITE" id="PS50071"/>
    </source>
</evidence>
<evidence type="ECO:0000313" key="11">
    <source>
        <dbReference type="Proteomes" id="UP001152561"/>
    </source>
</evidence>
<dbReference type="GO" id="GO:0005634">
    <property type="term" value="C:nucleus"/>
    <property type="evidence" value="ECO:0007669"/>
    <property type="project" value="UniProtKB-SubCell"/>
</dbReference>
<comment type="subcellular location">
    <subcellularLocation>
        <location evidence="1 4 5">Nucleus</location>
    </subcellularLocation>
</comment>
<dbReference type="PANTHER" id="PTHR36968">
    <property type="entry name" value="HOMEOBOX-DDT DOMAIN PROTEIN RLT2"/>
    <property type="match status" value="1"/>
</dbReference>
<feature type="compositionally biased region" description="Polar residues" evidence="6">
    <location>
        <begin position="289"/>
        <end position="300"/>
    </location>
</feature>
<dbReference type="GO" id="GO:0006357">
    <property type="term" value="P:regulation of transcription by RNA polymerase II"/>
    <property type="evidence" value="ECO:0007669"/>
    <property type="project" value="InterPro"/>
</dbReference>
<feature type="domain" description="DDT" evidence="8">
    <location>
        <begin position="512"/>
        <end position="571"/>
    </location>
</feature>
<dbReference type="PROSITE" id="PS50827">
    <property type="entry name" value="DDT"/>
    <property type="match status" value="1"/>
</dbReference>